<evidence type="ECO:0000313" key="4">
    <source>
        <dbReference type="Proteomes" id="UP000199392"/>
    </source>
</evidence>
<dbReference type="OrthoDB" id="198783at2"/>
<dbReference type="PANTHER" id="PTHR42760:SF133">
    <property type="entry name" value="3-OXOACYL-[ACYL-CARRIER-PROTEIN] REDUCTASE"/>
    <property type="match status" value="1"/>
</dbReference>
<dbReference type="AlphaFoldDB" id="A0A1I6QVY6"/>
<reference evidence="4" key="1">
    <citation type="submission" date="2016-10" db="EMBL/GenBank/DDBJ databases">
        <authorList>
            <person name="Varghese N."/>
            <person name="Submissions S."/>
        </authorList>
    </citation>
    <scope>NUCLEOTIDE SEQUENCE [LARGE SCALE GENOMIC DNA]</scope>
    <source>
        <strain evidence="4">DSM 26894</strain>
    </source>
</reference>
<dbReference type="EMBL" id="FOZW01000002">
    <property type="protein sequence ID" value="SFS56609.1"/>
    <property type="molecule type" value="Genomic_DNA"/>
</dbReference>
<dbReference type="RefSeq" id="WP_092419960.1">
    <property type="nucleotide sequence ID" value="NZ_FNCL01000001.1"/>
</dbReference>
<evidence type="ECO:0000256" key="1">
    <source>
        <dbReference type="ARBA" id="ARBA00006484"/>
    </source>
</evidence>
<dbReference type="InterPro" id="IPR020904">
    <property type="entry name" value="Sc_DH/Rdtase_CS"/>
</dbReference>
<dbReference type="CDD" id="cd05233">
    <property type="entry name" value="SDR_c"/>
    <property type="match status" value="1"/>
</dbReference>
<dbReference type="InterPro" id="IPR036291">
    <property type="entry name" value="NAD(P)-bd_dom_sf"/>
</dbReference>
<dbReference type="PANTHER" id="PTHR42760">
    <property type="entry name" value="SHORT-CHAIN DEHYDROGENASES/REDUCTASES FAMILY MEMBER"/>
    <property type="match status" value="1"/>
</dbReference>
<dbReference type="InterPro" id="IPR002347">
    <property type="entry name" value="SDR_fam"/>
</dbReference>
<dbReference type="PRINTS" id="PR00081">
    <property type="entry name" value="GDHRDH"/>
</dbReference>
<gene>
    <name evidence="3" type="ORF">SAMN04488050_102396</name>
</gene>
<organism evidence="3 4">
    <name type="scientific">Alloyangia pacifica</name>
    <dbReference type="NCBI Taxonomy" id="311180"/>
    <lineage>
        <taxon>Bacteria</taxon>
        <taxon>Pseudomonadati</taxon>
        <taxon>Pseudomonadota</taxon>
        <taxon>Alphaproteobacteria</taxon>
        <taxon>Rhodobacterales</taxon>
        <taxon>Roseobacteraceae</taxon>
        <taxon>Alloyangia</taxon>
    </lineage>
</organism>
<dbReference type="Gene3D" id="3.40.50.720">
    <property type="entry name" value="NAD(P)-binding Rossmann-like Domain"/>
    <property type="match status" value="1"/>
</dbReference>
<evidence type="ECO:0000313" key="3">
    <source>
        <dbReference type="EMBL" id="SFS56609.1"/>
    </source>
</evidence>
<name>A0A1I6QVY6_9RHOB</name>
<keyword evidence="2" id="KW-0560">Oxidoreductase</keyword>
<dbReference type="Proteomes" id="UP000199392">
    <property type="component" value="Unassembled WGS sequence"/>
</dbReference>
<dbReference type="GO" id="GO:0016616">
    <property type="term" value="F:oxidoreductase activity, acting on the CH-OH group of donors, NAD or NADP as acceptor"/>
    <property type="evidence" value="ECO:0007669"/>
    <property type="project" value="TreeGrafter"/>
</dbReference>
<protein>
    <submittedName>
        <fullName evidence="3">3-oxoacyl-[acyl-carrier protein] reductase</fullName>
    </submittedName>
</protein>
<keyword evidence="4" id="KW-1185">Reference proteome</keyword>
<dbReference type="SUPFAM" id="SSF51735">
    <property type="entry name" value="NAD(P)-binding Rossmann-fold domains"/>
    <property type="match status" value="1"/>
</dbReference>
<comment type="similarity">
    <text evidence="1">Belongs to the short-chain dehydrogenases/reductases (SDR) family.</text>
</comment>
<sequence length="247" mass="25456">MTDTPRTIAVLGGAGGIGRALVSLLAAQGDRVIVLDLPASLERHPVGDAQIALDATDEASVTAGMETLACLCPGGLQGFVHLAGWNSEIRPLAETPAAYFDEIVEGNLRSVFLATKAAAPLLAESGSMVLCSSGLGRFIRPGFGPYGASKAAVIALMQTFALELAPRVRVNAVGPGAVDTAFLRGGTGRSDESGPNVLDLERHRAGTPLGRVAEPLDIAGPIRFLLGEDAGFITGQVLWVNGGIYMP</sequence>
<dbReference type="PROSITE" id="PS00061">
    <property type="entry name" value="ADH_SHORT"/>
    <property type="match status" value="1"/>
</dbReference>
<dbReference type="STRING" id="311180.SAMN04488050_102396"/>
<evidence type="ECO:0000256" key="2">
    <source>
        <dbReference type="ARBA" id="ARBA00023002"/>
    </source>
</evidence>
<dbReference type="Pfam" id="PF13561">
    <property type="entry name" value="adh_short_C2"/>
    <property type="match status" value="1"/>
</dbReference>
<accession>A0A1I6QVY6</accession>
<proteinExistence type="inferred from homology"/>